<dbReference type="InterPro" id="IPR050266">
    <property type="entry name" value="AB_hydrolase_sf"/>
</dbReference>
<dbReference type="InterPro" id="IPR000073">
    <property type="entry name" value="AB_hydrolase_1"/>
</dbReference>
<proteinExistence type="predicted"/>
<dbReference type="Pfam" id="PF12697">
    <property type="entry name" value="Abhydrolase_6"/>
    <property type="match status" value="1"/>
</dbReference>
<dbReference type="Proteomes" id="UP000028782">
    <property type="component" value="Chromosome"/>
</dbReference>
<protein>
    <submittedName>
        <fullName evidence="2">Alpha/beta hydrolase</fullName>
    </submittedName>
</protein>
<dbReference type="GO" id="GO:0016020">
    <property type="term" value="C:membrane"/>
    <property type="evidence" value="ECO:0007669"/>
    <property type="project" value="TreeGrafter"/>
</dbReference>
<reference evidence="2 3" key="1">
    <citation type="journal article" date="2014" name="Genome Announc.">
        <title>Complete Genome Sequence of Polychlorinated Biphenyl Degrader Comamonas testosteroni TK102 (NBRC 109938).</title>
        <authorList>
            <person name="Fukuda K."/>
            <person name="Hosoyama A."/>
            <person name="Tsuchikane K."/>
            <person name="Ohji S."/>
            <person name="Yamazoe A."/>
            <person name="Fujita N."/>
            <person name="Shintani M."/>
            <person name="Kimbara K."/>
        </authorList>
    </citation>
    <scope>NUCLEOTIDE SEQUENCE [LARGE SCALE GENOMIC DNA]</scope>
    <source>
        <strain evidence="2">TK102</strain>
    </source>
</reference>
<dbReference type="GO" id="GO:0016787">
    <property type="term" value="F:hydrolase activity"/>
    <property type="evidence" value="ECO:0007669"/>
    <property type="project" value="UniProtKB-KW"/>
</dbReference>
<dbReference type="Gene3D" id="3.40.50.1820">
    <property type="entry name" value="alpha/beta hydrolase"/>
    <property type="match status" value="1"/>
</dbReference>
<evidence type="ECO:0000313" key="2">
    <source>
        <dbReference type="EMBL" id="AIJ48021.1"/>
    </source>
</evidence>
<name>A0A076PTM7_COMTE</name>
<dbReference type="RefSeq" id="WP_019043063.1">
    <property type="nucleotide sequence ID" value="NZ_CP006704.1"/>
</dbReference>
<dbReference type="InterPro" id="IPR000639">
    <property type="entry name" value="Epox_hydrolase-like"/>
</dbReference>
<organism evidence="2 3">
    <name type="scientific">Comamonas testosteroni TK102</name>
    <dbReference type="NCBI Taxonomy" id="1392005"/>
    <lineage>
        <taxon>Bacteria</taxon>
        <taxon>Pseudomonadati</taxon>
        <taxon>Pseudomonadota</taxon>
        <taxon>Betaproteobacteria</taxon>
        <taxon>Burkholderiales</taxon>
        <taxon>Comamonadaceae</taxon>
        <taxon>Comamonas</taxon>
    </lineage>
</organism>
<dbReference type="ESTHER" id="comte-a0hcg9">
    <property type="family name" value="Carbon-carbon_bond_hydrolase"/>
</dbReference>
<dbReference type="PRINTS" id="PR00111">
    <property type="entry name" value="ABHYDROLASE"/>
</dbReference>
<dbReference type="SUPFAM" id="SSF53474">
    <property type="entry name" value="alpha/beta-Hydrolases"/>
    <property type="match status" value="1"/>
</dbReference>
<sequence>MVTSAVEAACSLDQVSQELGVDVPPAIARLQATAQRVQTRLCEAADSGSMVWHGWQPPAGVAQRGLPLVLLHGGSGSWTHWLRVIQPLTEAGYSLWLADLPGFGESDGVPGGMDVDTMLEPLAYGIRQLLGNAGAGPVCDLVGFSFGGMTAGLLAAEHTELARKLVVVGAPGMGMTEGRSVRLLGWRHLPGLEAQMQAHRHNIAALMLHDAALIDEETLALHALNVARDRLPRRRLSRTDVLARALTRVKVPVAAIYGEHDPLYAGCLAELHLLMQRQCQGALDWQVMRGVGHWAQHEDPTAFCAALQEVLS</sequence>
<dbReference type="PRINTS" id="PR00412">
    <property type="entry name" value="EPOXHYDRLASE"/>
</dbReference>
<feature type="domain" description="AB hydrolase-1" evidence="1">
    <location>
        <begin position="68"/>
        <end position="306"/>
    </location>
</feature>
<dbReference type="EMBL" id="CP006704">
    <property type="protein sequence ID" value="AIJ48021.1"/>
    <property type="molecule type" value="Genomic_DNA"/>
</dbReference>
<dbReference type="PANTHER" id="PTHR43798">
    <property type="entry name" value="MONOACYLGLYCEROL LIPASE"/>
    <property type="match status" value="1"/>
</dbReference>
<dbReference type="InterPro" id="IPR029058">
    <property type="entry name" value="AB_hydrolase_fold"/>
</dbReference>
<gene>
    <name evidence="2" type="ORF">O987_19620</name>
</gene>
<accession>A0A076PTM7</accession>
<dbReference type="HOGENOM" id="CLU_020336_13_2_4"/>
<dbReference type="AlphaFoldDB" id="A0A076PTM7"/>
<dbReference type="KEGG" id="ctes:O987_19620"/>
<evidence type="ECO:0000313" key="3">
    <source>
        <dbReference type="Proteomes" id="UP000028782"/>
    </source>
</evidence>
<dbReference type="PANTHER" id="PTHR43798:SF33">
    <property type="entry name" value="HYDROLASE, PUTATIVE (AFU_ORTHOLOGUE AFUA_2G14860)-RELATED"/>
    <property type="match status" value="1"/>
</dbReference>
<evidence type="ECO:0000259" key="1">
    <source>
        <dbReference type="Pfam" id="PF12697"/>
    </source>
</evidence>
<keyword evidence="2" id="KW-0378">Hydrolase</keyword>